<accession>A0A1I7TDL6</accession>
<dbReference type="Proteomes" id="UP000095282">
    <property type="component" value="Unplaced"/>
</dbReference>
<evidence type="ECO:0000313" key="2">
    <source>
        <dbReference type="Proteomes" id="UP000095282"/>
    </source>
</evidence>
<evidence type="ECO:0000256" key="1">
    <source>
        <dbReference type="SAM" id="Phobius"/>
    </source>
</evidence>
<reference evidence="3" key="1">
    <citation type="submission" date="2016-11" db="UniProtKB">
        <authorList>
            <consortium name="WormBaseParasite"/>
        </authorList>
    </citation>
    <scope>IDENTIFICATION</scope>
</reference>
<name>A0A1I7TDL6_9PELO</name>
<proteinExistence type="predicted"/>
<keyword evidence="1" id="KW-0472">Membrane</keyword>
<organism evidence="2 3">
    <name type="scientific">Caenorhabditis tropicalis</name>
    <dbReference type="NCBI Taxonomy" id="1561998"/>
    <lineage>
        <taxon>Eukaryota</taxon>
        <taxon>Metazoa</taxon>
        <taxon>Ecdysozoa</taxon>
        <taxon>Nematoda</taxon>
        <taxon>Chromadorea</taxon>
        <taxon>Rhabditida</taxon>
        <taxon>Rhabditina</taxon>
        <taxon>Rhabditomorpha</taxon>
        <taxon>Rhabditoidea</taxon>
        <taxon>Rhabditidae</taxon>
        <taxon>Peloderinae</taxon>
        <taxon>Caenorhabditis</taxon>
    </lineage>
</organism>
<feature type="transmembrane region" description="Helical" evidence="1">
    <location>
        <begin position="6"/>
        <end position="31"/>
    </location>
</feature>
<dbReference type="AlphaFoldDB" id="A0A1I7TDL6"/>
<keyword evidence="1" id="KW-0812">Transmembrane</keyword>
<dbReference type="WBParaSite" id="Csp11.Scaffold586.g4886.t1">
    <property type="protein sequence ID" value="Csp11.Scaffold586.g4886.t1"/>
    <property type="gene ID" value="Csp11.Scaffold586.g4886"/>
</dbReference>
<keyword evidence="2" id="KW-1185">Reference proteome</keyword>
<protein>
    <submittedName>
        <fullName evidence="3">Serpentine receptor class gamma</fullName>
    </submittedName>
</protein>
<sequence length="68" mass="7519">MICDLTWAVLVLPMFFMPVIAAHSSGLLLWITRNPSIMVWLPFASLGGNPGTMSLTDRISVVIEDIKM</sequence>
<dbReference type="Pfam" id="PF10318">
    <property type="entry name" value="7TM_GPCR_Srh"/>
    <property type="match status" value="1"/>
</dbReference>
<evidence type="ECO:0000313" key="3">
    <source>
        <dbReference type="WBParaSite" id="Csp11.Scaffold586.g4886.t1"/>
    </source>
</evidence>
<keyword evidence="1" id="KW-1133">Transmembrane helix</keyword>
<dbReference type="InterPro" id="IPR019422">
    <property type="entry name" value="7TM_GPCR_serpentine_rcpt_Srh"/>
</dbReference>